<feature type="compositionally biased region" description="Acidic residues" evidence="1">
    <location>
        <begin position="86"/>
        <end position="95"/>
    </location>
</feature>
<evidence type="ECO:0000256" key="2">
    <source>
        <dbReference type="SAM" id="SignalP"/>
    </source>
</evidence>
<protein>
    <submittedName>
        <fullName evidence="3">Uncharacterized protein</fullName>
    </submittedName>
</protein>
<dbReference type="AlphaFoldDB" id="A0A165YNX3"/>
<organism evidence="3 4">
    <name type="scientific">Sistotremastrum suecicum HHB10207 ss-3</name>
    <dbReference type="NCBI Taxonomy" id="1314776"/>
    <lineage>
        <taxon>Eukaryota</taxon>
        <taxon>Fungi</taxon>
        <taxon>Dikarya</taxon>
        <taxon>Basidiomycota</taxon>
        <taxon>Agaricomycotina</taxon>
        <taxon>Agaricomycetes</taxon>
        <taxon>Sistotremastrales</taxon>
        <taxon>Sistotremastraceae</taxon>
        <taxon>Sistotremastrum</taxon>
    </lineage>
</organism>
<feature type="compositionally biased region" description="Basic and acidic residues" evidence="1">
    <location>
        <begin position="39"/>
        <end position="52"/>
    </location>
</feature>
<reference evidence="3 4" key="1">
    <citation type="journal article" date="2016" name="Mol. Biol. Evol.">
        <title>Comparative Genomics of Early-Diverging Mushroom-Forming Fungi Provides Insights into the Origins of Lignocellulose Decay Capabilities.</title>
        <authorList>
            <person name="Nagy L.G."/>
            <person name="Riley R."/>
            <person name="Tritt A."/>
            <person name="Adam C."/>
            <person name="Daum C."/>
            <person name="Floudas D."/>
            <person name="Sun H."/>
            <person name="Yadav J.S."/>
            <person name="Pangilinan J."/>
            <person name="Larsson K.H."/>
            <person name="Matsuura K."/>
            <person name="Barry K."/>
            <person name="Labutti K."/>
            <person name="Kuo R."/>
            <person name="Ohm R.A."/>
            <person name="Bhattacharya S.S."/>
            <person name="Shirouzu T."/>
            <person name="Yoshinaga Y."/>
            <person name="Martin F.M."/>
            <person name="Grigoriev I.V."/>
            <person name="Hibbett D.S."/>
        </authorList>
    </citation>
    <scope>NUCLEOTIDE SEQUENCE [LARGE SCALE GENOMIC DNA]</scope>
    <source>
        <strain evidence="3 4">HHB10207 ss-3</strain>
    </source>
</reference>
<gene>
    <name evidence="3" type="ORF">SISSUDRAFT_1037048</name>
</gene>
<dbReference type="EMBL" id="KV428241">
    <property type="protein sequence ID" value="KZT33447.1"/>
    <property type="molecule type" value="Genomic_DNA"/>
</dbReference>
<keyword evidence="2" id="KW-0732">Signal</keyword>
<feature type="signal peptide" evidence="2">
    <location>
        <begin position="1"/>
        <end position="27"/>
    </location>
</feature>
<evidence type="ECO:0000256" key="1">
    <source>
        <dbReference type="SAM" id="MobiDB-lite"/>
    </source>
</evidence>
<dbReference type="Proteomes" id="UP000076798">
    <property type="component" value="Unassembled WGS sequence"/>
</dbReference>
<keyword evidence="4" id="KW-1185">Reference proteome</keyword>
<feature type="region of interest" description="Disordered" evidence="1">
    <location>
        <begin position="39"/>
        <end position="95"/>
    </location>
</feature>
<name>A0A165YNX3_9AGAM</name>
<feature type="chain" id="PRO_5007869485" evidence="2">
    <location>
        <begin position="28"/>
        <end position="217"/>
    </location>
</feature>
<accession>A0A165YNX3</accession>
<proteinExistence type="predicted"/>
<evidence type="ECO:0000313" key="4">
    <source>
        <dbReference type="Proteomes" id="UP000076798"/>
    </source>
</evidence>
<sequence>MTRARRLGSGWLLWMLVGVGWRRGREGRGCQGSRDLDVADDEHMTINDDGGKKRGGRRERRERCTHTKRGPFKLRDIREGGGGGGEGDEAEAPDGVEESWGRRACSANQAMACEFLDRATCFISTLFAKGALLSIGAREIVGSTVAAGAELRLPLGSTEAGPEIRVRDVKAHRWEQLRHTSADLFFRSGLRVNITTNQGIDLYVSSGKTLFGVPFVY</sequence>
<evidence type="ECO:0000313" key="3">
    <source>
        <dbReference type="EMBL" id="KZT33447.1"/>
    </source>
</evidence>